<reference evidence="5 6" key="1">
    <citation type="submission" date="2021-03" db="EMBL/GenBank/DDBJ databases">
        <title>Metabolic Capacity of the Antarctic Cyanobacterium Phormidium pseudopriestleyi that Sustains Oxygenic Photosynthesis in the Presence of Hydrogen Sulfide.</title>
        <authorList>
            <person name="Lumian J.E."/>
            <person name="Jungblut A.D."/>
            <person name="Dillon M.L."/>
            <person name="Hawes I."/>
            <person name="Doran P.T."/>
            <person name="Mackey T.J."/>
            <person name="Dick G.J."/>
            <person name="Grettenberger C.L."/>
            <person name="Sumner D.Y."/>
        </authorList>
    </citation>
    <scope>NUCLEOTIDE SEQUENCE [LARGE SCALE GENOMIC DNA]</scope>
    <source>
        <strain evidence="5 6">FRX01</strain>
    </source>
</reference>
<dbReference type="InterPro" id="IPR020472">
    <property type="entry name" value="WD40_PAC1"/>
</dbReference>
<feature type="repeat" description="WD" evidence="3">
    <location>
        <begin position="626"/>
        <end position="667"/>
    </location>
</feature>
<evidence type="ECO:0000256" key="2">
    <source>
        <dbReference type="ARBA" id="ARBA00022737"/>
    </source>
</evidence>
<dbReference type="SMART" id="SM00320">
    <property type="entry name" value="WD40"/>
    <property type="match status" value="14"/>
</dbReference>
<dbReference type="SUPFAM" id="SSF50978">
    <property type="entry name" value="WD40 repeat-like"/>
    <property type="match status" value="3"/>
</dbReference>
<dbReference type="PANTHER" id="PTHR19879">
    <property type="entry name" value="TRANSCRIPTION INITIATION FACTOR TFIID"/>
    <property type="match status" value="1"/>
</dbReference>
<dbReference type="Gene3D" id="3.40.50.300">
    <property type="entry name" value="P-loop containing nucleotide triphosphate hydrolases"/>
    <property type="match status" value="1"/>
</dbReference>
<feature type="repeat" description="WD" evidence="3">
    <location>
        <begin position="718"/>
        <end position="749"/>
    </location>
</feature>
<feature type="repeat" description="WD" evidence="3">
    <location>
        <begin position="545"/>
        <end position="576"/>
    </location>
</feature>
<gene>
    <name evidence="5" type="ORF">J0895_09570</name>
</gene>
<dbReference type="PROSITE" id="PS50294">
    <property type="entry name" value="WD_REPEATS_REGION"/>
    <property type="match status" value="14"/>
</dbReference>
<dbReference type="Gene3D" id="2.130.10.10">
    <property type="entry name" value="YVTN repeat-like/Quinoprotein amine dehydrogenase"/>
    <property type="match status" value="4"/>
</dbReference>
<feature type="repeat" description="WD" evidence="3">
    <location>
        <begin position="1007"/>
        <end position="1039"/>
    </location>
</feature>
<evidence type="ECO:0000256" key="3">
    <source>
        <dbReference type="PROSITE-ProRule" id="PRU00221"/>
    </source>
</evidence>
<feature type="repeat" description="WD" evidence="3">
    <location>
        <begin position="585"/>
        <end position="616"/>
    </location>
</feature>
<feature type="repeat" description="WD" evidence="3">
    <location>
        <begin position="924"/>
        <end position="956"/>
    </location>
</feature>
<dbReference type="EMBL" id="JAFLQW010000262">
    <property type="protein sequence ID" value="MBO0349350.1"/>
    <property type="molecule type" value="Genomic_DNA"/>
</dbReference>
<feature type="repeat" description="WD" evidence="3">
    <location>
        <begin position="1048"/>
        <end position="1080"/>
    </location>
</feature>
<comment type="caution">
    <text evidence="5">The sequence shown here is derived from an EMBL/GenBank/DDBJ whole genome shotgun (WGS) entry which is preliminary data.</text>
</comment>
<accession>A0ABS3FQG7</accession>
<dbReference type="Pfam" id="PF23389">
    <property type="entry name" value="Beta-prop_WDR19_1st"/>
    <property type="match status" value="1"/>
</dbReference>
<feature type="repeat" description="WD" evidence="3">
    <location>
        <begin position="965"/>
        <end position="1006"/>
    </location>
</feature>
<proteinExistence type="predicted"/>
<protein>
    <submittedName>
        <fullName evidence="5">AAA-like domain-containing protein</fullName>
    </submittedName>
</protein>
<feature type="repeat" description="WD" evidence="3">
    <location>
        <begin position="759"/>
        <end position="800"/>
    </location>
</feature>
<dbReference type="CDD" id="cd00200">
    <property type="entry name" value="WD40"/>
    <property type="match status" value="2"/>
</dbReference>
<name>A0ABS3FQG7_9CYAN</name>
<dbReference type="InterPro" id="IPR001680">
    <property type="entry name" value="WD40_rpt"/>
</dbReference>
<dbReference type="Pfam" id="PF00400">
    <property type="entry name" value="WD40"/>
    <property type="match status" value="9"/>
</dbReference>
<evidence type="ECO:0000313" key="5">
    <source>
        <dbReference type="EMBL" id="MBO0349350.1"/>
    </source>
</evidence>
<feature type="repeat" description="WD" evidence="3">
    <location>
        <begin position="842"/>
        <end position="874"/>
    </location>
</feature>
<keyword evidence="6" id="KW-1185">Reference proteome</keyword>
<dbReference type="Pfam" id="PF14516">
    <property type="entry name" value="AAA_35"/>
    <property type="match status" value="1"/>
</dbReference>
<dbReference type="InterPro" id="IPR036322">
    <property type="entry name" value="WD40_repeat_dom_sf"/>
</dbReference>
<dbReference type="RefSeq" id="WP_207087877.1">
    <property type="nucleotide sequence ID" value="NZ_JAFLQW010000262.1"/>
</dbReference>
<keyword evidence="2" id="KW-0677">Repeat</keyword>
<dbReference type="PANTHER" id="PTHR19879:SF9">
    <property type="entry name" value="TRANSCRIPTION INITIATION FACTOR TFIID SUBUNIT 5"/>
    <property type="match status" value="1"/>
</dbReference>
<dbReference type="SUPFAM" id="SSF52540">
    <property type="entry name" value="P-loop containing nucleoside triphosphate hydrolases"/>
    <property type="match status" value="1"/>
</dbReference>
<organism evidence="5 6">
    <name type="scientific">Phormidium pseudopriestleyi FRX01</name>
    <dbReference type="NCBI Taxonomy" id="1759528"/>
    <lineage>
        <taxon>Bacteria</taxon>
        <taxon>Bacillati</taxon>
        <taxon>Cyanobacteriota</taxon>
        <taxon>Cyanophyceae</taxon>
        <taxon>Oscillatoriophycideae</taxon>
        <taxon>Oscillatoriales</taxon>
        <taxon>Oscillatoriaceae</taxon>
        <taxon>Phormidium</taxon>
    </lineage>
</organism>
<feature type="repeat" description="WD" evidence="3">
    <location>
        <begin position="801"/>
        <end position="833"/>
    </location>
</feature>
<feature type="repeat" description="WD" evidence="3">
    <location>
        <begin position="883"/>
        <end position="915"/>
    </location>
</feature>
<evidence type="ECO:0000259" key="4">
    <source>
        <dbReference type="Pfam" id="PF23389"/>
    </source>
</evidence>
<evidence type="ECO:0000313" key="6">
    <source>
        <dbReference type="Proteomes" id="UP000664844"/>
    </source>
</evidence>
<feature type="repeat" description="WD" evidence="3">
    <location>
        <begin position="673"/>
        <end position="714"/>
    </location>
</feature>
<dbReference type="Proteomes" id="UP000664844">
    <property type="component" value="Unassembled WGS sequence"/>
</dbReference>
<feature type="repeat" description="WD" evidence="3">
    <location>
        <begin position="1089"/>
        <end position="1122"/>
    </location>
</feature>
<sequence length="1166" mass="129500">MTDSYIFSGTLPEDAPTYVKRKADFELYNGLKSGQFCYVLNSRQTGKSSLRVQVMRQLKQAGVACSVIDISMDNIQQGTSNQWYANMLRCLTLDLQLEVNLGSWWRDREWLSPLGRFREFIETVVLVQIPGTIVIFIDEIDSILSLNFPTDDFFAFIRACYNQRAHHHPYNRLTFCLLGVTTPSDLITDKQRTPFNIGQAIALHGFTFAEAKLALLPGLSQQFTSPETVLSEILDWTGGQPFLTQKLCKLLVDKAHNSQPNVGELVKAYLLDNWESQDEPDHLKTIRDRLLYDEKRTPRRLGLYQKILTANPEGYPADNSLEQTQLRLSGLVVKKQGNLTVFNRIYQQIFNADWIENQLANLRPYSEAIAAWWESGGEDSSRLLRGQALQDALNWAADKSLSDRDYQFLSASQNSEKKSLELAKLETEITLEAERKAKQILDTAYQKAQRVITFGLVGLCAVSLVSLTIISWANSQKRQAEIAEIQALNSASRIQNSSNEKLEALVNAIRAGRKLQSNWATSELMTPGVVNLETILANLQERNSLNRHRGWVWDVAWSPNGETLATASADGTAILWTAQGELLHTLEHGDRVYGLGFSPDGQTLATANANHSVKLWGMDGTLLHTLSGHQGSVFAVSFSPQGQLLVTGSTDKTAKIWRIEPNSQTPPTLIQTLTAHTQEISDVSFSPDGKILATASYDNQVKLWKINSRGQAELLTTLTGHQSGVSTVNFAPDGQTLATASGDGRVKLWTREGELITAIKAHNDVVTRVIWSPDGNLLGTASQDHSVKLWSVYDRTLLKTLTAHSAAVWDIAWSPDGKTLASASGDNTTMLWNPEIRLIEVFQGHQDLVNTVSFSPDGEILASGSRDNTVQLWQRNGALVQTLRGHRDWVHGVAFSPDGEILASASRDKTVKLWDRQGKVLQTLRGHLDLVHSVNFSPKGDRLVSGSWDGTVKVWNRNGSLLKTLIGHEGRVFEVKFSPKGKLIASTSADKTVKLWDSETFTLVATLEGHLDEVNSVSFAPDETAIATASDDNTVKIWSWNGELLTTLEGHRDKVLWVSFSYDGKILASASDDRTVKIWSRLGRLLTTLEGHQNRIAGGSFSPDSQILASASWDQTVKLWTIADISRDSLDSEGDRSKLDKLLTLACDRLHDYVTYTLQSSLCQSE</sequence>
<dbReference type="InterPro" id="IPR015943">
    <property type="entry name" value="WD40/YVTN_repeat-like_dom_sf"/>
</dbReference>
<dbReference type="PRINTS" id="PR00320">
    <property type="entry name" value="GPROTEINBRPT"/>
</dbReference>
<dbReference type="InterPro" id="IPR027417">
    <property type="entry name" value="P-loop_NTPase"/>
</dbReference>
<dbReference type="PROSITE" id="PS50082">
    <property type="entry name" value="WD_REPEATS_2"/>
    <property type="match status" value="14"/>
</dbReference>
<feature type="domain" description="WDR19 first beta-propeller" evidence="4">
    <location>
        <begin position="732"/>
        <end position="883"/>
    </location>
</feature>
<evidence type="ECO:0000256" key="1">
    <source>
        <dbReference type="ARBA" id="ARBA00022574"/>
    </source>
</evidence>
<dbReference type="InterPro" id="IPR057855">
    <property type="entry name" value="Beta-prop_WDR19_1st"/>
</dbReference>
<keyword evidence="1 3" id="KW-0853">WD repeat</keyword>